<dbReference type="GO" id="GO:0005634">
    <property type="term" value="C:nucleus"/>
    <property type="evidence" value="ECO:0007669"/>
    <property type="project" value="UniProtKB-SubCell"/>
</dbReference>
<feature type="domain" description="HTH myb-type" evidence="5">
    <location>
        <begin position="453"/>
        <end position="509"/>
    </location>
</feature>
<feature type="domain" description="Myb-like" evidence="4">
    <location>
        <begin position="453"/>
        <end position="508"/>
    </location>
</feature>
<comment type="caution">
    <text evidence="6">The sequence shown here is derived from an EMBL/GenBank/DDBJ whole genome shotgun (WGS) entry which is preliminary data.</text>
</comment>
<dbReference type="Gene3D" id="1.10.10.60">
    <property type="entry name" value="Homeodomain-like"/>
    <property type="match status" value="1"/>
</dbReference>
<dbReference type="AlphaFoldDB" id="A0ABD3ULY8"/>
<dbReference type="Proteomes" id="UP001634393">
    <property type="component" value="Unassembled WGS sequence"/>
</dbReference>
<dbReference type="PROSITE" id="PS50090">
    <property type="entry name" value="MYB_LIKE"/>
    <property type="match status" value="1"/>
</dbReference>
<proteinExistence type="predicted"/>
<keyword evidence="2" id="KW-0539">Nucleus</keyword>
<dbReference type="PANTHER" id="PTHR46993">
    <property type="entry name" value="MYB TRANSCRIPTION FACTOR"/>
    <property type="match status" value="1"/>
</dbReference>
<name>A0ABD3ULY8_9LAMI</name>
<dbReference type="PANTHER" id="PTHR46993:SF6">
    <property type="entry name" value="MYB TRANSCRIPTION FACTOR"/>
    <property type="match status" value="1"/>
</dbReference>
<evidence type="ECO:0000313" key="6">
    <source>
        <dbReference type="EMBL" id="KAL3850534.1"/>
    </source>
</evidence>
<dbReference type="SUPFAM" id="SSF46689">
    <property type="entry name" value="Homeodomain-like"/>
    <property type="match status" value="1"/>
</dbReference>
<evidence type="ECO:0000259" key="4">
    <source>
        <dbReference type="PROSITE" id="PS50090"/>
    </source>
</evidence>
<dbReference type="InterPro" id="IPR001005">
    <property type="entry name" value="SANT/Myb"/>
</dbReference>
<evidence type="ECO:0000259" key="5">
    <source>
        <dbReference type="PROSITE" id="PS51294"/>
    </source>
</evidence>
<sequence>MDIDPDISNWVLEFILKVPLGDRTLNSLLRALPLPNNNHNLKKSLLLKKLESEVSSNSISESSLEVLEQLEEIEFRLGHEMVSEAIKRAYCAVAVECTVKQLAHEGDLENSSKYNFFEAVKILWRGRIRRMEKELGNGGLGSEELRGWKDEIEAAVWDDSVCESIVKKSEAVNAVEAVSTYLREEKEKTGPSFLEMVAARVKDDKVMQGMLGVGNVDPVSEKEAILSRPDTERNEDREVRKQKIHLRNKFVGLKRFKGQSSGNPRGAKIAKISDSDEMSVRPSFRNYNLSRSAEVNEVREALKSSSVELKAVVKDPFPDALRLAEEISDMARKSKAHNLVEENHDVNNMFIVDSDGVVQDAQCNVSNPDDAGVQANQCDASNVGSAGVAQAGVTNVRGSSLVAWNNSAHTYEWDESPDGSPEDSSNRRSRPQLPSPKRVHVSPLKKYENQSLKGRRRRRKWSVLEEDTLRAGVEKYGKGNWKVILTAYHDIFEERTDVDLKDKWRNLTR</sequence>
<reference evidence="6 7" key="1">
    <citation type="submission" date="2024-12" db="EMBL/GenBank/DDBJ databases">
        <title>The unique morphological basis and parallel evolutionary history of personate flowers in Penstemon.</title>
        <authorList>
            <person name="Depatie T.H."/>
            <person name="Wessinger C.A."/>
        </authorList>
    </citation>
    <scope>NUCLEOTIDE SEQUENCE [LARGE SCALE GENOMIC DNA]</scope>
    <source>
        <strain evidence="6">WTNN_2</strain>
        <tissue evidence="6">Leaf</tissue>
    </source>
</reference>
<gene>
    <name evidence="6" type="ORF">ACJIZ3_012416</name>
</gene>
<evidence type="ECO:0000256" key="3">
    <source>
        <dbReference type="SAM" id="MobiDB-lite"/>
    </source>
</evidence>
<dbReference type="CDD" id="cd11660">
    <property type="entry name" value="SANT_TRF"/>
    <property type="match status" value="1"/>
</dbReference>
<dbReference type="SMART" id="SM00717">
    <property type="entry name" value="SANT"/>
    <property type="match status" value="1"/>
</dbReference>
<dbReference type="Pfam" id="PF00249">
    <property type="entry name" value="Myb_DNA-binding"/>
    <property type="match status" value="1"/>
</dbReference>
<dbReference type="EMBL" id="JBJXBP010000001">
    <property type="protein sequence ID" value="KAL3850534.1"/>
    <property type="molecule type" value="Genomic_DNA"/>
</dbReference>
<feature type="region of interest" description="Disordered" evidence="3">
    <location>
        <begin position="411"/>
        <end position="442"/>
    </location>
</feature>
<comment type="subcellular location">
    <subcellularLocation>
        <location evidence="1">Nucleus</location>
    </subcellularLocation>
</comment>
<evidence type="ECO:0000256" key="1">
    <source>
        <dbReference type="ARBA" id="ARBA00004123"/>
    </source>
</evidence>
<protein>
    <submittedName>
        <fullName evidence="6">Uncharacterized protein</fullName>
    </submittedName>
</protein>
<dbReference type="PROSITE" id="PS51294">
    <property type="entry name" value="HTH_MYB"/>
    <property type="match status" value="1"/>
</dbReference>
<organism evidence="6 7">
    <name type="scientific">Penstemon smallii</name>
    <dbReference type="NCBI Taxonomy" id="265156"/>
    <lineage>
        <taxon>Eukaryota</taxon>
        <taxon>Viridiplantae</taxon>
        <taxon>Streptophyta</taxon>
        <taxon>Embryophyta</taxon>
        <taxon>Tracheophyta</taxon>
        <taxon>Spermatophyta</taxon>
        <taxon>Magnoliopsida</taxon>
        <taxon>eudicotyledons</taxon>
        <taxon>Gunneridae</taxon>
        <taxon>Pentapetalae</taxon>
        <taxon>asterids</taxon>
        <taxon>lamiids</taxon>
        <taxon>Lamiales</taxon>
        <taxon>Plantaginaceae</taxon>
        <taxon>Cheloneae</taxon>
        <taxon>Penstemon</taxon>
    </lineage>
</organism>
<keyword evidence="7" id="KW-1185">Reference proteome</keyword>
<evidence type="ECO:0000256" key="2">
    <source>
        <dbReference type="ARBA" id="ARBA00023242"/>
    </source>
</evidence>
<accession>A0ABD3ULY8</accession>
<evidence type="ECO:0000313" key="7">
    <source>
        <dbReference type="Proteomes" id="UP001634393"/>
    </source>
</evidence>
<dbReference type="InterPro" id="IPR009057">
    <property type="entry name" value="Homeodomain-like_sf"/>
</dbReference>
<dbReference type="InterPro" id="IPR017930">
    <property type="entry name" value="Myb_dom"/>
</dbReference>